<organism evidence="1 2">
    <name type="scientific">Panthera tigris altaica</name>
    <name type="common">Siberian tiger</name>
    <dbReference type="NCBI Taxonomy" id="74533"/>
    <lineage>
        <taxon>Eukaryota</taxon>
        <taxon>Metazoa</taxon>
        <taxon>Chordata</taxon>
        <taxon>Craniata</taxon>
        <taxon>Vertebrata</taxon>
        <taxon>Euteleostomi</taxon>
        <taxon>Mammalia</taxon>
        <taxon>Eutheria</taxon>
        <taxon>Laurasiatheria</taxon>
        <taxon>Carnivora</taxon>
        <taxon>Feliformia</taxon>
        <taxon>Felidae</taxon>
        <taxon>Pantherinae</taxon>
        <taxon>Panthera</taxon>
    </lineage>
</organism>
<dbReference type="GeneTree" id="ENSGT00860000134229"/>
<evidence type="ECO:0000313" key="2">
    <source>
        <dbReference type="Proteomes" id="UP000675900"/>
    </source>
</evidence>
<protein>
    <submittedName>
        <fullName evidence="1">Uncharacterized protein</fullName>
    </submittedName>
</protein>
<accession>A0A8C9M1S4</accession>
<sequence>GWGRGNFHRLGCGCGGHGYVCGCPSCCGGYGFSSFY</sequence>
<proteinExistence type="predicted"/>
<reference evidence="1" key="1">
    <citation type="submission" date="2025-08" db="UniProtKB">
        <authorList>
            <consortium name="Ensembl"/>
        </authorList>
    </citation>
    <scope>IDENTIFICATION</scope>
</reference>
<reference evidence="1" key="2">
    <citation type="submission" date="2025-09" db="UniProtKB">
        <authorList>
            <consortium name="Ensembl"/>
        </authorList>
    </citation>
    <scope>IDENTIFICATION</scope>
</reference>
<dbReference type="AlphaFoldDB" id="A0A8C9M1S4"/>
<evidence type="ECO:0000313" key="1">
    <source>
        <dbReference type="Ensembl" id="ENSPTIP00000002099.1"/>
    </source>
</evidence>
<name>A0A8C9M1S4_PANTA</name>
<keyword evidence="2" id="KW-1185">Reference proteome</keyword>
<dbReference type="Proteomes" id="UP000675900">
    <property type="component" value="Unassembled WGS sequence"/>
</dbReference>
<dbReference type="Ensembl" id="ENSPTIT00000005753.1">
    <property type="protein sequence ID" value="ENSPTIP00000002099.1"/>
    <property type="gene ID" value="ENSPTIG00000005197.1"/>
</dbReference>